<sequence>MLNIGTLDRYCEVVSRNVTINADGSVSVVPGDEVVSKGFIYCRQAIRSSSGVKIASGLADDTNLQWLARYSDVLALYINPGDYIKFNFQFYRINDVTEATEFGRNRGAYINTTIMNRVSLVG</sequence>
<protein>
    <submittedName>
        <fullName evidence="1">Uncharacterized protein</fullName>
    </submittedName>
</protein>
<accession>A0A6J5SL00</accession>
<gene>
    <name evidence="1" type="ORF">UFOVP1483_25</name>
</gene>
<organism evidence="1">
    <name type="scientific">uncultured Caudovirales phage</name>
    <dbReference type="NCBI Taxonomy" id="2100421"/>
    <lineage>
        <taxon>Viruses</taxon>
        <taxon>Duplodnaviria</taxon>
        <taxon>Heunggongvirae</taxon>
        <taxon>Uroviricota</taxon>
        <taxon>Caudoviricetes</taxon>
        <taxon>Peduoviridae</taxon>
        <taxon>Maltschvirus</taxon>
        <taxon>Maltschvirus maltsch</taxon>
    </lineage>
</organism>
<dbReference type="EMBL" id="LR797431">
    <property type="protein sequence ID" value="CAB4215579.1"/>
    <property type="molecule type" value="Genomic_DNA"/>
</dbReference>
<name>A0A6J5SL00_9CAUD</name>
<reference evidence="1" key="1">
    <citation type="submission" date="2020-05" db="EMBL/GenBank/DDBJ databases">
        <authorList>
            <person name="Chiriac C."/>
            <person name="Salcher M."/>
            <person name="Ghai R."/>
            <person name="Kavagutti S V."/>
        </authorList>
    </citation>
    <scope>NUCLEOTIDE SEQUENCE</scope>
</reference>
<proteinExistence type="predicted"/>
<evidence type="ECO:0000313" key="1">
    <source>
        <dbReference type="EMBL" id="CAB4215579.1"/>
    </source>
</evidence>